<dbReference type="Proteomes" id="UP000184509">
    <property type="component" value="Unassembled WGS sequence"/>
</dbReference>
<keyword evidence="3" id="KW-0378">Hydrolase</keyword>
<dbReference type="Gene3D" id="2.60.120.200">
    <property type="match status" value="1"/>
</dbReference>
<reference evidence="3 4" key="1">
    <citation type="submission" date="2016-11" db="EMBL/GenBank/DDBJ databases">
        <authorList>
            <person name="Jaros S."/>
            <person name="Januszkiewicz K."/>
            <person name="Wedrychowicz H."/>
        </authorList>
    </citation>
    <scope>NUCLEOTIDE SEQUENCE [LARGE SCALE GENOMIC DNA]</scope>
    <source>
        <strain evidence="3 4">DSM 26991</strain>
    </source>
</reference>
<dbReference type="STRING" id="1297750.SAMN05444405_10337"/>
<protein>
    <submittedName>
        <fullName evidence="3">Glycosyl hydrolases family 16</fullName>
    </submittedName>
</protein>
<dbReference type="PANTHER" id="PTHR10963:SF55">
    <property type="entry name" value="GLYCOSIDE HYDROLASE FAMILY 16 PROTEIN"/>
    <property type="match status" value="1"/>
</dbReference>
<name>A0A1M4WBJ9_9BACE</name>
<dbReference type="RefSeq" id="WP_073399616.1">
    <property type="nucleotide sequence ID" value="NZ_FQTV01000003.1"/>
</dbReference>
<proteinExistence type="inferred from homology"/>
<evidence type="ECO:0000256" key="1">
    <source>
        <dbReference type="ARBA" id="ARBA00006865"/>
    </source>
</evidence>
<dbReference type="GO" id="GO:0005975">
    <property type="term" value="P:carbohydrate metabolic process"/>
    <property type="evidence" value="ECO:0007669"/>
    <property type="project" value="InterPro"/>
</dbReference>
<dbReference type="PANTHER" id="PTHR10963">
    <property type="entry name" value="GLYCOSYL HYDROLASE-RELATED"/>
    <property type="match status" value="1"/>
</dbReference>
<gene>
    <name evidence="3" type="ORF">SAMN05444405_10337</name>
</gene>
<dbReference type="GO" id="GO:0004553">
    <property type="term" value="F:hydrolase activity, hydrolyzing O-glycosyl compounds"/>
    <property type="evidence" value="ECO:0007669"/>
    <property type="project" value="InterPro"/>
</dbReference>
<dbReference type="InterPro" id="IPR013320">
    <property type="entry name" value="ConA-like_dom_sf"/>
</dbReference>
<accession>A0A1M4WBJ9</accession>
<dbReference type="SUPFAM" id="SSF49899">
    <property type="entry name" value="Concanavalin A-like lectins/glucanases"/>
    <property type="match status" value="1"/>
</dbReference>
<evidence type="ECO:0000313" key="3">
    <source>
        <dbReference type="EMBL" id="SHE78342.1"/>
    </source>
</evidence>
<keyword evidence="4" id="KW-1185">Reference proteome</keyword>
<dbReference type="InterPro" id="IPR050546">
    <property type="entry name" value="Glycosyl_Hydrlase_16"/>
</dbReference>
<evidence type="ECO:0000259" key="2">
    <source>
        <dbReference type="PROSITE" id="PS51762"/>
    </source>
</evidence>
<feature type="domain" description="GH16" evidence="2">
    <location>
        <begin position="29"/>
        <end position="265"/>
    </location>
</feature>
<dbReference type="CDD" id="cd08023">
    <property type="entry name" value="GH16_laminarinase_like"/>
    <property type="match status" value="1"/>
</dbReference>
<dbReference type="InterPro" id="IPR000757">
    <property type="entry name" value="Beta-glucanase-like"/>
</dbReference>
<dbReference type="AlphaFoldDB" id="A0A1M4WBJ9"/>
<sequence>MRTNFKTLLLILFAGLSNNDCRDDAISIEYTKQIPNKSVTSSIIFEDNFDKNGIPDKNKWRFYYRLKDDGWGNWFSESYDQAYVKDGVLVLKAEKVGNVYRTGGLTTQDLFKFTYGKLEIRAKFKTFEGGSPSLWILNTTGQPINGEIDLAEQYNNDDFVYHTVWNNYTLKLKQYDPVNKTTVKYNVNEFNVYAIDWTSEKIVFSVNGINTMTYPNMHLANEKVMGQWPFNKPFYILITFPVSLTGVNDSELPGYMMIDWVKVTQ</sequence>
<dbReference type="PROSITE" id="PS51762">
    <property type="entry name" value="GH16_2"/>
    <property type="match status" value="1"/>
</dbReference>
<comment type="similarity">
    <text evidence="1">Belongs to the glycosyl hydrolase 16 family.</text>
</comment>
<evidence type="ECO:0000313" key="4">
    <source>
        <dbReference type="Proteomes" id="UP000184509"/>
    </source>
</evidence>
<dbReference type="Pfam" id="PF00722">
    <property type="entry name" value="Glyco_hydro_16"/>
    <property type="match status" value="1"/>
</dbReference>
<dbReference type="EMBL" id="FQTV01000003">
    <property type="protein sequence ID" value="SHE78342.1"/>
    <property type="molecule type" value="Genomic_DNA"/>
</dbReference>
<organism evidence="3 4">
    <name type="scientific">Bacteroides luti</name>
    <dbReference type="NCBI Taxonomy" id="1297750"/>
    <lineage>
        <taxon>Bacteria</taxon>
        <taxon>Pseudomonadati</taxon>
        <taxon>Bacteroidota</taxon>
        <taxon>Bacteroidia</taxon>
        <taxon>Bacteroidales</taxon>
        <taxon>Bacteroidaceae</taxon>
        <taxon>Bacteroides</taxon>
    </lineage>
</organism>